<dbReference type="SMART" id="SM01096">
    <property type="entry name" value="CPSase_L_D3"/>
    <property type="match status" value="1"/>
</dbReference>
<evidence type="ECO:0000256" key="2">
    <source>
        <dbReference type="ARBA" id="ARBA00022723"/>
    </source>
</evidence>
<dbReference type="OrthoDB" id="3055472at2759"/>
<dbReference type="GO" id="GO:0046872">
    <property type="term" value="F:metal ion binding"/>
    <property type="evidence" value="ECO:0007669"/>
    <property type="project" value="UniProtKB-KW"/>
</dbReference>
<dbReference type="InterPro" id="IPR005483">
    <property type="entry name" value="CPSase_dom"/>
</dbReference>
<comment type="catalytic activity">
    <reaction evidence="5">
        <text>hydrogencarbonate + NH4(+) + 2 ATP = carbamoyl phosphate + 2 ADP + phosphate + 2 H(+)</text>
        <dbReference type="Rhea" id="RHEA:18029"/>
        <dbReference type="ChEBI" id="CHEBI:15378"/>
        <dbReference type="ChEBI" id="CHEBI:17544"/>
        <dbReference type="ChEBI" id="CHEBI:28938"/>
        <dbReference type="ChEBI" id="CHEBI:30616"/>
        <dbReference type="ChEBI" id="CHEBI:43474"/>
        <dbReference type="ChEBI" id="CHEBI:58228"/>
        <dbReference type="ChEBI" id="CHEBI:456216"/>
        <dbReference type="EC" id="6.3.4.16"/>
    </reaction>
</comment>
<feature type="compositionally biased region" description="Basic and acidic residues" evidence="6">
    <location>
        <begin position="409"/>
        <end position="420"/>
    </location>
</feature>
<evidence type="ECO:0000256" key="5">
    <source>
        <dbReference type="ARBA" id="ARBA00047359"/>
    </source>
</evidence>
<evidence type="ECO:0000256" key="1">
    <source>
        <dbReference type="ARBA" id="ARBA00022598"/>
    </source>
</evidence>
<evidence type="ECO:0000256" key="4">
    <source>
        <dbReference type="ARBA" id="ARBA00022840"/>
    </source>
</evidence>
<dbReference type="SUPFAM" id="SSF56059">
    <property type="entry name" value="Glutathione synthetase ATP-binding domain-like"/>
    <property type="match status" value="2"/>
</dbReference>
<dbReference type="GO" id="GO:0004087">
    <property type="term" value="F:carbamoyl-phosphate synthase (ammonia) activity"/>
    <property type="evidence" value="ECO:0007669"/>
    <property type="project" value="UniProtKB-EC"/>
</dbReference>
<sequence>MKGWEEIEYEVEVSPKLVFFIANISSLQNFDPLGIHTGESIAIAPSQSSSLPVLALASKATSYPLACIAAKLGLNIPLNEIKNSVTKVTSARFEPSLGYVVVKIPRWDLKKFSRVSRLLSSSLKSVGEVMSIGRTIPETRIPEGQSLDRRPIPWLREELAVRRPRQEVGISPFVKQIDTAAAEFPVFTNYIYMTYNAAKHHIKFHNRGVVFDWCAVRAIGTLREKGLPTVMVNYNPETVSTDYDEVDRLYFENICLETILGIYEAESSRGAILSMGGQTPTNIALSLYCQNVKIYGTCPEMIDTAEDRSKLSRLSDEIGVDQPQWKELSSFDEARAFCDKSGRSLELPVASSRCSRDHPVVITKYIEGAKETEMDAVAQGGKMIVHYISEHVENAGIHSGDATLIHPPQDLDPRPPDRSRRLPRRLATR</sequence>
<evidence type="ECO:0000256" key="6">
    <source>
        <dbReference type="SAM" id="MobiDB-lite"/>
    </source>
</evidence>
<proteinExistence type="predicted"/>
<protein>
    <recommendedName>
        <fullName evidence="7">Carbamoyl-phosphate synthetase large subunit oligomerisation domain-containing protein</fullName>
    </recommendedName>
</protein>
<dbReference type="InterPro" id="IPR005480">
    <property type="entry name" value="CPSase_lsu_oligo"/>
</dbReference>
<feature type="region of interest" description="Disordered" evidence="6">
    <location>
        <begin position="400"/>
        <end position="429"/>
    </location>
</feature>
<evidence type="ECO:0000259" key="7">
    <source>
        <dbReference type="SMART" id="SM01096"/>
    </source>
</evidence>
<organism evidence="8 9">
    <name type="scientific">Ceriporiopsis subvermispora (strain B)</name>
    <name type="common">White-rot fungus</name>
    <name type="synonym">Gelatoporia subvermispora</name>
    <dbReference type="NCBI Taxonomy" id="914234"/>
    <lineage>
        <taxon>Eukaryota</taxon>
        <taxon>Fungi</taxon>
        <taxon>Dikarya</taxon>
        <taxon>Basidiomycota</taxon>
        <taxon>Agaricomycotina</taxon>
        <taxon>Agaricomycetes</taxon>
        <taxon>Polyporales</taxon>
        <taxon>Gelatoporiaceae</taxon>
        <taxon>Gelatoporia</taxon>
    </lineage>
</organism>
<dbReference type="PRINTS" id="PR00098">
    <property type="entry name" value="CPSASE"/>
</dbReference>
<dbReference type="Gene3D" id="3.40.50.20">
    <property type="match status" value="1"/>
</dbReference>
<dbReference type="Gene3D" id="3.30.470.20">
    <property type="entry name" value="ATP-grasp fold, B domain"/>
    <property type="match status" value="3"/>
</dbReference>
<accession>M2Q2D7</accession>
<dbReference type="PANTHER" id="PTHR11405">
    <property type="entry name" value="CARBAMOYLTRANSFERASE FAMILY MEMBER"/>
    <property type="match status" value="1"/>
</dbReference>
<dbReference type="Proteomes" id="UP000016930">
    <property type="component" value="Unassembled WGS sequence"/>
</dbReference>
<evidence type="ECO:0000313" key="8">
    <source>
        <dbReference type="EMBL" id="EMD30948.1"/>
    </source>
</evidence>
<dbReference type="InterPro" id="IPR036897">
    <property type="entry name" value="CarbamoylP_synth_lsu_oligo_sf"/>
</dbReference>
<dbReference type="SUPFAM" id="SSF52440">
    <property type="entry name" value="PreATP-grasp domain"/>
    <property type="match status" value="1"/>
</dbReference>
<keyword evidence="1" id="KW-0436">Ligase</keyword>
<feature type="domain" description="Carbamoyl-phosphate synthetase large subunit oligomerisation" evidence="7">
    <location>
        <begin position="53"/>
        <end position="195"/>
    </location>
</feature>
<dbReference type="HOGENOM" id="CLU_639346_0_0_1"/>
<dbReference type="InterPro" id="IPR016185">
    <property type="entry name" value="PreATP-grasp_dom_sf"/>
</dbReference>
<dbReference type="GO" id="GO:0005737">
    <property type="term" value="C:cytoplasm"/>
    <property type="evidence" value="ECO:0007669"/>
    <property type="project" value="TreeGrafter"/>
</dbReference>
<dbReference type="PANTHER" id="PTHR11405:SF5">
    <property type="entry name" value="CAD PROTEIN"/>
    <property type="match status" value="1"/>
</dbReference>
<evidence type="ECO:0000313" key="9">
    <source>
        <dbReference type="Proteomes" id="UP000016930"/>
    </source>
</evidence>
<evidence type="ECO:0000256" key="3">
    <source>
        <dbReference type="ARBA" id="ARBA00022741"/>
    </source>
</evidence>
<dbReference type="AlphaFoldDB" id="M2Q2D7"/>
<keyword evidence="2" id="KW-0479">Metal-binding</keyword>
<dbReference type="InterPro" id="IPR058047">
    <property type="entry name" value="CPSase_preATP-grasp"/>
</dbReference>
<dbReference type="GO" id="GO:0005524">
    <property type="term" value="F:ATP binding"/>
    <property type="evidence" value="ECO:0007669"/>
    <property type="project" value="UniProtKB-KW"/>
</dbReference>
<dbReference type="GO" id="GO:0006541">
    <property type="term" value="P:glutamine metabolic process"/>
    <property type="evidence" value="ECO:0007669"/>
    <property type="project" value="TreeGrafter"/>
</dbReference>
<dbReference type="Pfam" id="PF25596">
    <property type="entry name" value="CPSase_L_D1"/>
    <property type="match status" value="1"/>
</dbReference>
<name>M2Q2D7_CERS8</name>
<keyword evidence="9" id="KW-1185">Reference proteome</keyword>
<dbReference type="FunFam" id="3.40.50.20:FF:000001">
    <property type="entry name" value="Carbamoyl-phosphate synthase large chain"/>
    <property type="match status" value="1"/>
</dbReference>
<gene>
    <name evidence="8" type="ORF">CERSUDRAFT_100864</name>
</gene>
<dbReference type="SUPFAM" id="SSF48108">
    <property type="entry name" value="Carbamoyl phosphate synthetase, large subunit connection domain"/>
    <property type="match status" value="1"/>
</dbReference>
<dbReference type="GO" id="GO:0004088">
    <property type="term" value="F:carbamoyl-phosphate synthase (glutamine-hydrolyzing) activity"/>
    <property type="evidence" value="ECO:0007669"/>
    <property type="project" value="TreeGrafter"/>
</dbReference>
<reference evidence="8 9" key="1">
    <citation type="journal article" date="2012" name="Proc. Natl. Acad. Sci. U.S.A.">
        <title>Comparative genomics of Ceriporiopsis subvermispora and Phanerochaete chrysosporium provide insight into selective ligninolysis.</title>
        <authorList>
            <person name="Fernandez-Fueyo E."/>
            <person name="Ruiz-Duenas F.J."/>
            <person name="Ferreira P."/>
            <person name="Floudas D."/>
            <person name="Hibbett D.S."/>
            <person name="Canessa P."/>
            <person name="Larrondo L.F."/>
            <person name="James T.Y."/>
            <person name="Seelenfreund D."/>
            <person name="Lobos S."/>
            <person name="Polanco R."/>
            <person name="Tello M."/>
            <person name="Honda Y."/>
            <person name="Watanabe T."/>
            <person name="Watanabe T."/>
            <person name="Ryu J.S."/>
            <person name="Kubicek C.P."/>
            <person name="Schmoll M."/>
            <person name="Gaskell J."/>
            <person name="Hammel K.E."/>
            <person name="St John F.J."/>
            <person name="Vanden Wymelenberg A."/>
            <person name="Sabat G."/>
            <person name="Splinter BonDurant S."/>
            <person name="Syed K."/>
            <person name="Yadav J.S."/>
            <person name="Doddapaneni H."/>
            <person name="Subramanian V."/>
            <person name="Lavin J.L."/>
            <person name="Oguiza J.A."/>
            <person name="Perez G."/>
            <person name="Pisabarro A.G."/>
            <person name="Ramirez L."/>
            <person name="Santoyo F."/>
            <person name="Master E."/>
            <person name="Coutinho P.M."/>
            <person name="Henrissat B."/>
            <person name="Lombard V."/>
            <person name="Magnuson J.K."/>
            <person name="Kuees U."/>
            <person name="Hori C."/>
            <person name="Igarashi K."/>
            <person name="Samejima M."/>
            <person name="Held B.W."/>
            <person name="Barry K.W."/>
            <person name="LaButti K.M."/>
            <person name="Lapidus A."/>
            <person name="Lindquist E.A."/>
            <person name="Lucas S.M."/>
            <person name="Riley R."/>
            <person name="Salamov A.A."/>
            <person name="Hoffmeister D."/>
            <person name="Schwenk D."/>
            <person name="Hadar Y."/>
            <person name="Yarden O."/>
            <person name="de Vries R.P."/>
            <person name="Wiebenga A."/>
            <person name="Stenlid J."/>
            <person name="Eastwood D."/>
            <person name="Grigoriev I.V."/>
            <person name="Berka R.M."/>
            <person name="Blanchette R.A."/>
            <person name="Kersten P."/>
            <person name="Martinez A.T."/>
            <person name="Vicuna R."/>
            <person name="Cullen D."/>
        </authorList>
    </citation>
    <scope>NUCLEOTIDE SEQUENCE [LARGE SCALE GENOMIC DNA]</scope>
    <source>
        <strain evidence="8 9">B</strain>
    </source>
</reference>
<keyword evidence="4" id="KW-0067">ATP-binding</keyword>
<dbReference type="STRING" id="914234.M2Q2D7"/>
<keyword evidence="3" id="KW-0547">Nucleotide-binding</keyword>
<dbReference type="EMBL" id="KB445828">
    <property type="protein sequence ID" value="EMD30948.1"/>
    <property type="molecule type" value="Genomic_DNA"/>
</dbReference>